<dbReference type="EMBL" id="JRNE01000052">
    <property type="protein sequence ID" value="KGF16630.1"/>
    <property type="molecule type" value="Genomic_DNA"/>
</dbReference>
<dbReference type="InterPro" id="IPR050106">
    <property type="entry name" value="HistidinolP_aminotransfase"/>
</dbReference>
<dbReference type="Proteomes" id="UP000029548">
    <property type="component" value="Unassembled WGS sequence"/>
</dbReference>
<dbReference type="PANTHER" id="PTHR43643">
    <property type="entry name" value="HISTIDINOL-PHOSPHATE AMINOTRANSFERASE 2"/>
    <property type="match status" value="1"/>
</dbReference>
<comment type="cofactor">
    <cofactor evidence="1 6">
        <name>pyridoxal 5'-phosphate</name>
        <dbReference type="ChEBI" id="CHEBI:597326"/>
    </cofactor>
</comment>
<accession>A0A095Y2F8</accession>
<dbReference type="HAMAP" id="MF_01023">
    <property type="entry name" value="HisC_aminotrans_2"/>
    <property type="match status" value="1"/>
</dbReference>
<dbReference type="GO" id="GO:0030170">
    <property type="term" value="F:pyridoxal phosphate binding"/>
    <property type="evidence" value="ECO:0007669"/>
    <property type="project" value="UniProtKB-UniRule"/>
</dbReference>
<dbReference type="NCBIfam" id="NF002878">
    <property type="entry name" value="PRK03321.1"/>
    <property type="match status" value="1"/>
</dbReference>
<dbReference type="Gene3D" id="3.40.640.10">
    <property type="entry name" value="Type I PLP-dependent aspartate aminotransferase-like (Major domain)"/>
    <property type="match status" value="1"/>
</dbReference>
<keyword evidence="5 6" id="KW-0663">Pyridoxal phosphate</keyword>
<dbReference type="GO" id="GO:0000105">
    <property type="term" value="P:L-histidine biosynthetic process"/>
    <property type="evidence" value="ECO:0007669"/>
    <property type="project" value="InterPro"/>
</dbReference>
<evidence type="ECO:0000313" key="9">
    <source>
        <dbReference type="Proteomes" id="UP000029548"/>
    </source>
</evidence>
<proteinExistence type="inferred from homology"/>
<dbReference type="InterPro" id="IPR004839">
    <property type="entry name" value="Aminotransferase_I/II_large"/>
</dbReference>
<dbReference type="CDD" id="cd00609">
    <property type="entry name" value="AAT_like"/>
    <property type="match status" value="1"/>
</dbReference>
<evidence type="ECO:0000313" key="8">
    <source>
        <dbReference type="EMBL" id="KGF16630.1"/>
    </source>
</evidence>
<comment type="catalytic activity">
    <reaction evidence="6">
        <text>an aromatic L-alpha-amino acid + 2-oxoglutarate = an aromatic oxo-acid + L-glutamate</text>
        <dbReference type="Rhea" id="RHEA:17533"/>
        <dbReference type="ChEBI" id="CHEBI:16810"/>
        <dbReference type="ChEBI" id="CHEBI:29985"/>
        <dbReference type="ChEBI" id="CHEBI:73309"/>
        <dbReference type="ChEBI" id="CHEBI:84824"/>
        <dbReference type="EC" id="2.6.1.57"/>
    </reaction>
</comment>
<dbReference type="Gene3D" id="3.90.1150.10">
    <property type="entry name" value="Aspartate Aminotransferase, domain 1"/>
    <property type="match status" value="1"/>
</dbReference>
<dbReference type="Pfam" id="PF00155">
    <property type="entry name" value="Aminotran_1_2"/>
    <property type="match status" value="1"/>
</dbReference>
<dbReference type="InterPro" id="IPR005861">
    <property type="entry name" value="HisP_aminotrans"/>
</dbReference>
<dbReference type="InterPro" id="IPR015422">
    <property type="entry name" value="PyrdxlP-dep_Trfase_small"/>
</dbReference>
<dbReference type="RefSeq" id="WP_035122188.1">
    <property type="nucleotide sequence ID" value="NZ_JRNE01000052.1"/>
</dbReference>
<organism evidence="8 9">
    <name type="scientific">Corynebacterium freneyi DNF00450</name>
    <dbReference type="NCBI Taxonomy" id="1287475"/>
    <lineage>
        <taxon>Bacteria</taxon>
        <taxon>Bacillati</taxon>
        <taxon>Actinomycetota</taxon>
        <taxon>Actinomycetes</taxon>
        <taxon>Mycobacteriales</taxon>
        <taxon>Corynebacteriaceae</taxon>
        <taxon>Corynebacterium</taxon>
    </lineage>
</organism>
<keyword evidence="4 6" id="KW-0808">Transferase</keyword>
<dbReference type="PANTHER" id="PTHR43643:SF3">
    <property type="entry name" value="HISTIDINOL-PHOSPHATE AMINOTRANSFERASE"/>
    <property type="match status" value="1"/>
</dbReference>
<feature type="modified residue" description="N6-(pyridoxal phosphate)lysine" evidence="6">
    <location>
        <position position="238"/>
    </location>
</feature>
<gene>
    <name evidence="6" type="primary">pat</name>
    <name evidence="8" type="ORF">HMPREF1650_06910</name>
</gene>
<comment type="similarity">
    <text evidence="6">Belongs to the class-II pyridoxal-phosphate-dependent aminotransferase family.</text>
</comment>
<dbReference type="InterPro" id="IPR015424">
    <property type="entry name" value="PyrdxlP-dep_Trfase"/>
</dbReference>
<evidence type="ECO:0000256" key="5">
    <source>
        <dbReference type="ARBA" id="ARBA00022898"/>
    </source>
</evidence>
<evidence type="ECO:0000256" key="3">
    <source>
        <dbReference type="ARBA" id="ARBA00022576"/>
    </source>
</evidence>
<dbReference type="AlphaFoldDB" id="A0A095Y2F8"/>
<reference evidence="8 9" key="1">
    <citation type="submission" date="2014-07" db="EMBL/GenBank/DDBJ databases">
        <authorList>
            <person name="McCorrison J."/>
            <person name="Sanka R."/>
            <person name="Torralba M."/>
            <person name="Gillis M."/>
            <person name="Haft D.H."/>
            <person name="Methe B."/>
            <person name="Sutton G."/>
            <person name="Nelson K.E."/>
        </authorList>
    </citation>
    <scope>NUCLEOTIDE SEQUENCE [LARGE SCALE GENOMIC DNA]</scope>
    <source>
        <strain evidence="8 9">DNF00450</strain>
    </source>
</reference>
<name>A0A095Y2F8_9CORY</name>
<dbReference type="GO" id="GO:0008793">
    <property type="term" value="F:aromatic-amino-acid transaminase activity"/>
    <property type="evidence" value="ECO:0007669"/>
    <property type="project" value="UniProtKB-UniRule"/>
</dbReference>
<protein>
    <recommendedName>
        <fullName evidence="6">Aromatic amino acid aminotransferase</fullName>
        <shortName evidence="6">ArAT</shortName>
        <ecNumber evidence="6">2.6.1.57</ecNumber>
    </recommendedName>
</protein>
<feature type="domain" description="Aminotransferase class I/classII large" evidence="7">
    <location>
        <begin position="34"/>
        <end position="386"/>
    </location>
</feature>
<keyword evidence="3 6" id="KW-0032">Aminotransferase</keyword>
<dbReference type="HAMAP" id="MF_01513">
    <property type="entry name" value="Phe_aminotrans_2"/>
    <property type="match status" value="1"/>
</dbReference>
<comment type="function">
    <text evidence="6">Aminotransferase that catalyzes the conversion of aromatic amino acids and 2-oxoglutarate into corresponding aromatic oxo acids and L-glutamate.</text>
</comment>
<evidence type="ECO:0000256" key="2">
    <source>
        <dbReference type="ARBA" id="ARBA00011738"/>
    </source>
</evidence>
<dbReference type="InterPro" id="IPR024892">
    <property type="entry name" value="ArAT"/>
</dbReference>
<evidence type="ECO:0000256" key="4">
    <source>
        <dbReference type="ARBA" id="ARBA00022679"/>
    </source>
</evidence>
<comment type="subunit">
    <text evidence="2 6">Homodimer.</text>
</comment>
<evidence type="ECO:0000256" key="6">
    <source>
        <dbReference type="HAMAP-Rule" id="MF_01513"/>
    </source>
</evidence>
<evidence type="ECO:0000259" key="7">
    <source>
        <dbReference type="Pfam" id="PF00155"/>
    </source>
</evidence>
<dbReference type="SUPFAM" id="SSF53383">
    <property type="entry name" value="PLP-dependent transferases"/>
    <property type="match status" value="1"/>
</dbReference>
<evidence type="ECO:0000256" key="1">
    <source>
        <dbReference type="ARBA" id="ARBA00001933"/>
    </source>
</evidence>
<dbReference type="InterPro" id="IPR015421">
    <property type="entry name" value="PyrdxlP-dep_Trfase_major"/>
</dbReference>
<comment type="caution">
    <text evidence="8">The sequence shown here is derived from an EMBL/GenBank/DDBJ whole genome shotgun (WGS) entry which is preliminary data.</text>
</comment>
<dbReference type="EC" id="2.6.1.57" evidence="6"/>
<dbReference type="GO" id="GO:0004400">
    <property type="term" value="F:histidinol-phosphate transaminase activity"/>
    <property type="evidence" value="ECO:0007669"/>
    <property type="project" value="InterPro"/>
</dbReference>
<sequence>MTGSTTPDQARPTTREDLNLIPSYVPGKTTPGALKLASNEMTQGPLPSVRDAIVDAAAGINRYPDMAAIDVRTTIADHLGLPATHVAVGCGSSALCQQLIQATCTDGDEVIFAWRSFEAYPILARVAGAVPVAVPLDADHRHDLDAMAAKIGDRTRLVFICNPNNPSGTTITAAEFEAFMAKVPADVLVALDEAYIEFVEPADGDLGAAGRATGIDTPNAVDAVAKYPNVVGLRTFSKVYGLAGLRIGYVFGAAEIIEAINKVCIPFSVNALAQVAAVESLRAVDELEARIAGVRDQRVRVTAAINGAAGAEVVVPDSQTNFVWLPEDRLAALAGVGSLSDADVVDSRSFGAFLAEKGIIVRFFGGEGVRITVTDEAETDRLLAALGL</sequence>
<dbReference type="eggNOG" id="COG0079">
    <property type="taxonomic scope" value="Bacteria"/>
</dbReference>